<organism evidence="2 3">
    <name type="scientific">Alloalcanivorax venustensis ISO4</name>
    <dbReference type="NCBI Taxonomy" id="1177184"/>
    <lineage>
        <taxon>Bacteria</taxon>
        <taxon>Pseudomonadati</taxon>
        <taxon>Pseudomonadota</taxon>
        <taxon>Gammaproteobacteria</taxon>
        <taxon>Oceanospirillales</taxon>
        <taxon>Alcanivoracaceae</taxon>
        <taxon>Alloalcanivorax</taxon>
    </lineage>
</organism>
<feature type="transmembrane region" description="Helical" evidence="1">
    <location>
        <begin position="219"/>
        <end position="240"/>
    </location>
</feature>
<feature type="transmembrane region" description="Helical" evidence="1">
    <location>
        <begin position="260"/>
        <end position="280"/>
    </location>
</feature>
<feature type="transmembrane region" description="Helical" evidence="1">
    <location>
        <begin position="292"/>
        <end position="315"/>
    </location>
</feature>
<dbReference type="RefSeq" id="WP_194856426.1">
    <property type="nucleotide sequence ID" value="NZ_ARXR01000023.1"/>
</dbReference>
<keyword evidence="1" id="KW-1133">Transmembrane helix</keyword>
<keyword evidence="1" id="KW-0472">Membrane</keyword>
<feature type="transmembrane region" description="Helical" evidence="1">
    <location>
        <begin position="149"/>
        <end position="168"/>
    </location>
</feature>
<evidence type="ECO:0008006" key="4">
    <source>
        <dbReference type="Google" id="ProtNLM"/>
    </source>
</evidence>
<name>A0ABS0AI55_9GAMM</name>
<feature type="transmembrane region" description="Helical" evidence="1">
    <location>
        <begin position="69"/>
        <end position="92"/>
    </location>
</feature>
<protein>
    <recommendedName>
        <fullName evidence="4">Quinol:cytochrome c oxidoreductase quinone-binding subunit 2</fullName>
    </recommendedName>
</protein>
<dbReference type="Proteomes" id="UP000644441">
    <property type="component" value="Unassembled WGS sequence"/>
</dbReference>
<reference evidence="2 3" key="1">
    <citation type="submission" date="2012-09" db="EMBL/GenBank/DDBJ databases">
        <title>Genome Sequence of alkane-degrading Bacterium Alcanivorax venustensis ISO4.</title>
        <authorList>
            <person name="Lai Q."/>
            <person name="Shao Z."/>
        </authorList>
    </citation>
    <scope>NUCLEOTIDE SEQUENCE [LARGE SCALE GENOMIC DNA]</scope>
    <source>
        <strain evidence="2 3">ISO4</strain>
    </source>
</reference>
<accession>A0ABS0AI55</accession>
<keyword evidence="1" id="KW-0812">Transmembrane</keyword>
<dbReference type="PANTHER" id="PTHR43044">
    <property type="match status" value="1"/>
</dbReference>
<feature type="transmembrane region" description="Helical" evidence="1">
    <location>
        <begin position="29"/>
        <end position="49"/>
    </location>
</feature>
<evidence type="ECO:0000313" key="3">
    <source>
        <dbReference type="Proteomes" id="UP000644441"/>
    </source>
</evidence>
<sequence length="352" mass="38823">MTRALVFVAVAGLLLTGLGALLDSAAFLRAWLVAALTGIALPLGAMAVLMTHNLTGGQWGEPVRAPLKAVVATLPLMLVAFVPLLLGARVLLPWTGDLSGLPEVVRHKTFYLNLPFFHARFALYAVIWLTLAARLSVWRGDRRSMPASAGGLVLWALTTTFFAFDWIMGLEPAWYSDILGLIFMGSALSMALALPFLLPGVYPDAERWPALEGARRDLAHLWLAAILFWVFVAFSQYLIIWSGDLPHEIRWYAHRGQGGWQWLALAMMTLCGALPFAALLPAGWKRRARPLAVLAALVLLGHALEFAWLVLPAYYPHHWPLGWRSPVALLTLAAPGLLLIQRYRSRRAEGTR</sequence>
<feature type="transmembrane region" description="Helical" evidence="1">
    <location>
        <begin position="174"/>
        <end position="198"/>
    </location>
</feature>
<proteinExistence type="predicted"/>
<comment type="caution">
    <text evidence="2">The sequence shown here is derived from an EMBL/GenBank/DDBJ whole genome shotgun (WGS) entry which is preliminary data.</text>
</comment>
<dbReference type="PANTHER" id="PTHR43044:SF1">
    <property type="entry name" value="QUINOL:CYTOCHROME C OXIDOREDUCTASE QUINONE-BINDING SUBUNIT 2"/>
    <property type="match status" value="1"/>
</dbReference>
<keyword evidence="3" id="KW-1185">Reference proteome</keyword>
<evidence type="ECO:0000256" key="1">
    <source>
        <dbReference type="SAM" id="Phobius"/>
    </source>
</evidence>
<feature type="transmembrane region" description="Helical" evidence="1">
    <location>
        <begin position="117"/>
        <end position="137"/>
    </location>
</feature>
<dbReference type="EMBL" id="ARXR01000023">
    <property type="protein sequence ID" value="MBF5053825.1"/>
    <property type="molecule type" value="Genomic_DNA"/>
</dbReference>
<feature type="transmembrane region" description="Helical" evidence="1">
    <location>
        <begin position="321"/>
        <end position="340"/>
    </location>
</feature>
<gene>
    <name evidence="2" type="ORF">ISO4_02427</name>
</gene>
<evidence type="ECO:0000313" key="2">
    <source>
        <dbReference type="EMBL" id="MBF5053825.1"/>
    </source>
</evidence>